<dbReference type="STRING" id="3983.A0A2C9WCV6"/>
<evidence type="ECO:0000256" key="3">
    <source>
        <dbReference type="ARBA" id="ARBA00022475"/>
    </source>
</evidence>
<evidence type="ECO:0000256" key="5">
    <source>
        <dbReference type="ARBA" id="ARBA00022729"/>
    </source>
</evidence>
<keyword evidence="4" id="KW-0472">Membrane</keyword>
<evidence type="ECO:0000313" key="12">
    <source>
        <dbReference type="EMBL" id="OAY56653.1"/>
    </source>
</evidence>
<evidence type="ECO:0000256" key="2">
    <source>
        <dbReference type="ARBA" id="ARBA00009748"/>
    </source>
</evidence>
<dbReference type="PANTHER" id="PTHR33044">
    <property type="entry name" value="BIFUNCTIONAL INHIBITOR/LIPID-TRANSFER PROTEIN/SEED STORAGE 2S ALBUMIN SUPERFAMILY PROTEIN-RELATED"/>
    <property type="match status" value="1"/>
</dbReference>
<dbReference type="InterPro" id="IPR043325">
    <property type="entry name" value="LTSS"/>
</dbReference>
<accession>A0A2C9WCV6</accession>
<feature type="chain" id="PRO_5012971499" description="Bifunctional inhibitor/plant lipid transfer protein/seed storage helical domain-containing protein" evidence="10">
    <location>
        <begin position="29"/>
        <end position="162"/>
    </location>
</feature>
<organism evidence="12 13">
    <name type="scientific">Manihot esculenta</name>
    <name type="common">Cassava</name>
    <name type="synonym">Jatropha manihot</name>
    <dbReference type="NCBI Taxonomy" id="3983"/>
    <lineage>
        <taxon>Eukaryota</taxon>
        <taxon>Viridiplantae</taxon>
        <taxon>Streptophyta</taxon>
        <taxon>Embryophyta</taxon>
        <taxon>Tracheophyta</taxon>
        <taxon>Spermatophyta</taxon>
        <taxon>Magnoliopsida</taxon>
        <taxon>eudicotyledons</taxon>
        <taxon>Gunneridae</taxon>
        <taxon>Pentapetalae</taxon>
        <taxon>rosids</taxon>
        <taxon>fabids</taxon>
        <taxon>Malpighiales</taxon>
        <taxon>Euphorbiaceae</taxon>
        <taxon>Crotonoideae</taxon>
        <taxon>Manihoteae</taxon>
        <taxon>Manihot</taxon>
    </lineage>
</organism>
<evidence type="ECO:0000256" key="1">
    <source>
        <dbReference type="ARBA" id="ARBA00004609"/>
    </source>
</evidence>
<keyword evidence="8" id="KW-0449">Lipoprotein</keyword>
<dbReference type="GO" id="GO:0005886">
    <property type="term" value="C:plasma membrane"/>
    <property type="evidence" value="ECO:0007669"/>
    <property type="project" value="UniProtKB-SubCell"/>
</dbReference>
<evidence type="ECO:0000256" key="10">
    <source>
        <dbReference type="SAM" id="SignalP"/>
    </source>
</evidence>
<evidence type="ECO:0000256" key="9">
    <source>
        <dbReference type="SAM" id="MobiDB-lite"/>
    </source>
</evidence>
<keyword evidence="3" id="KW-1003">Cell membrane</keyword>
<feature type="signal peptide" evidence="10">
    <location>
        <begin position="1"/>
        <end position="28"/>
    </location>
</feature>
<dbReference type="Proteomes" id="UP000091857">
    <property type="component" value="Chromosome 2"/>
</dbReference>
<name>A0A2C9WCV6_MANES</name>
<dbReference type="InterPro" id="IPR036312">
    <property type="entry name" value="Bifun_inhib/LTP/seed_sf"/>
</dbReference>
<dbReference type="CDD" id="cd00010">
    <property type="entry name" value="AAI_LTSS"/>
    <property type="match status" value="1"/>
</dbReference>
<reference evidence="13" key="1">
    <citation type="journal article" date="2016" name="Nat. Biotechnol.">
        <title>Sequencing wild and cultivated cassava and related species reveals extensive interspecific hybridization and genetic diversity.</title>
        <authorList>
            <person name="Bredeson J.V."/>
            <person name="Lyons J.B."/>
            <person name="Prochnik S.E."/>
            <person name="Wu G.A."/>
            <person name="Ha C.M."/>
            <person name="Edsinger-Gonzales E."/>
            <person name="Grimwood J."/>
            <person name="Schmutz J."/>
            <person name="Rabbi I.Y."/>
            <person name="Egesi C."/>
            <person name="Nauluvula P."/>
            <person name="Lebot V."/>
            <person name="Ndunguru J."/>
            <person name="Mkamilo G."/>
            <person name="Bart R.S."/>
            <person name="Setter T.L."/>
            <person name="Gleadow R.M."/>
            <person name="Kulakow P."/>
            <person name="Ferguson M.E."/>
            <person name="Rounsley S."/>
            <person name="Rokhsar D.S."/>
        </authorList>
    </citation>
    <scope>NUCLEOTIDE SEQUENCE [LARGE SCALE GENOMIC DNA]</scope>
    <source>
        <strain evidence="13">cv. AM560-2</strain>
    </source>
</reference>
<comment type="subcellular location">
    <subcellularLocation>
        <location evidence="1">Cell membrane</location>
        <topology evidence="1">Lipid-anchor</topology>
        <topology evidence="1">GPI-anchor</topology>
    </subcellularLocation>
</comment>
<comment type="similarity">
    <text evidence="2">Belongs to the plant LTP family.</text>
</comment>
<dbReference type="Gramene" id="Manes.02G034500.1.v8.1">
    <property type="protein sequence ID" value="Manes.02G034500.1.v8.1.CDS"/>
    <property type="gene ID" value="Manes.02G034500.v8.1"/>
</dbReference>
<keyword evidence="6" id="KW-1015">Disulfide bond</keyword>
<evidence type="ECO:0000256" key="8">
    <source>
        <dbReference type="ARBA" id="ARBA00023288"/>
    </source>
</evidence>
<dbReference type="Gene3D" id="1.10.110.10">
    <property type="entry name" value="Plant lipid-transfer and hydrophobic proteins"/>
    <property type="match status" value="1"/>
</dbReference>
<evidence type="ECO:0000313" key="13">
    <source>
        <dbReference type="Proteomes" id="UP000091857"/>
    </source>
</evidence>
<feature type="region of interest" description="Disordered" evidence="9">
    <location>
        <begin position="110"/>
        <end position="141"/>
    </location>
</feature>
<feature type="domain" description="Bifunctional inhibitor/plant lipid transfer protein/seed storage helical" evidence="11">
    <location>
        <begin position="15"/>
        <end position="106"/>
    </location>
</feature>
<dbReference type="GO" id="GO:0098552">
    <property type="term" value="C:side of membrane"/>
    <property type="evidence" value="ECO:0007669"/>
    <property type="project" value="UniProtKB-KW"/>
</dbReference>
<dbReference type="InterPro" id="IPR016140">
    <property type="entry name" value="Bifunc_inhib/LTP/seed_store"/>
</dbReference>
<evidence type="ECO:0000256" key="7">
    <source>
        <dbReference type="ARBA" id="ARBA00023180"/>
    </source>
</evidence>
<keyword evidence="5 10" id="KW-0732">Signal</keyword>
<comment type="caution">
    <text evidence="12">The sequence shown here is derived from an EMBL/GenBank/DDBJ whole genome shotgun (WGS) entry which is preliminary data.</text>
</comment>
<evidence type="ECO:0000259" key="11">
    <source>
        <dbReference type="Pfam" id="PF14368"/>
    </source>
</evidence>
<gene>
    <name evidence="12" type="ORF">MANES_02G034500v8</name>
</gene>
<evidence type="ECO:0000256" key="4">
    <source>
        <dbReference type="ARBA" id="ARBA00022622"/>
    </source>
</evidence>
<dbReference type="OrthoDB" id="690947at2759"/>
<dbReference type="EMBL" id="CM004388">
    <property type="protein sequence ID" value="OAY56653.1"/>
    <property type="molecule type" value="Genomic_DNA"/>
</dbReference>
<sequence>MASSTTMSVVVMMVAVLLVSTSTTTTQAQNIANCAQKLIPCGEYLNTTTTPPESCCGSIKDAVKNDLTCLCNLYNTPGLLQSFNVNVTQAIALTKRCGVNADLTACGKDAAEPSAAIPPPPDAAEPTAAIPPPPGVPGNDGNKMAWTGFSGLLLLWASSLIF</sequence>
<feature type="compositionally biased region" description="Pro residues" evidence="9">
    <location>
        <begin position="116"/>
        <end position="136"/>
    </location>
</feature>
<keyword evidence="7" id="KW-0325">Glycoprotein</keyword>
<dbReference type="Pfam" id="PF14368">
    <property type="entry name" value="LTP_2"/>
    <property type="match status" value="1"/>
</dbReference>
<dbReference type="SUPFAM" id="SSF47699">
    <property type="entry name" value="Bifunctional inhibitor/lipid-transfer protein/seed storage 2S albumin"/>
    <property type="match status" value="1"/>
</dbReference>
<evidence type="ECO:0000256" key="6">
    <source>
        <dbReference type="ARBA" id="ARBA00023157"/>
    </source>
</evidence>
<dbReference type="AlphaFoldDB" id="A0A2C9WCV6"/>
<protein>
    <recommendedName>
        <fullName evidence="11">Bifunctional inhibitor/plant lipid transfer protein/seed storage helical domain-containing protein</fullName>
    </recommendedName>
</protein>
<dbReference type="OMA" id="ARAMPCI"/>
<proteinExistence type="inferred from homology"/>
<keyword evidence="4" id="KW-0336">GPI-anchor</keyword>
<keyword evidence="13" id="KW-1185">Reference proteome</keyword>